<dbReference type="InterPro" id="IPR038401">
    <property type="entry name" value="Rev1_C_sf"/>
</dbReference>
<feature type="binding site" evidence="14">
    <location>
        <position position="474"/>
    </location>
    <ligand>
        <name>Mg(2+)</name>
        <dbReference type="ChEBI" id="CHEBI:18420"/>
        <label>1</label>
    </ligand>
</feature>
<keyword evidence="4 13" id="KW-0237">DNA synthesis</keyword>
<evidence type="ECO:0000256" key="5">
    <source>
        <dbReference type="ARBA" id="ARBA00022679"/>
    </source>
</evidence>
<evidence type="ECO:0000256" key="2">
    <source>
        <dbReference type="ARBA" id="ARBA00010945"/>
    </source>
</evidence>
<dbReference type="Gene3D" id="6.10.250.1490">
    <property type="match status" value="1"/>
</dbReference>
<dbReference type="Gene3D" id="3.30.70.270">
    <property type="match status" value="1"/>
</dbReference>
<dbReference type="SUPFAM" id="SSF100879">
    <property type="entry name" value="Lesion bypass DNA polymerase (Y-family), little finger domain"/>
    <property type="match status" value="1"/>
</dbReference>
<dbReference type="FunFam" id="3.40.50.10190:FF:000011">
    <property type="entry name" value="DNA repair protein REV1"/>
    <property type="match status" value="1"/>
</dbReference>
<dbReference type="InterPro" id="IPR043502">
    <property type="entry name" value="DNA/RNA_pol_sf"/>
</dbReference>
<keyword evidence="12 13" id="KW-0539">Nucleus</keyword>
<dbReference type="STRING" id="6185.A0A094ZN12"/>
<dbReference type="AlphaFoldDB" id="A0A094ZN12"/>
<dbReference type="GO" id="GO:0003684">
    <property type="term" value="F:damaged DNA binding"/>
    <property type="evidence" value="ECO:0007669"/>
    <property type="project" value="UniProtKB-UniRule"/>
</dbReference>
<keyword evidence="7 14" id="KW-0479">Metal-binding</keyword>
<feature type="binding site" evidence="14">
    <location>
        <position position="363"/>
    </location>
    <ligand>
        <name>Mg(2+)</name>
        <dbReference type="ChEBI" id="CHEBI:18420"/>
        <label>1</label>
    </ligand>
</feature>
<dbReference type="Gene3D" id="3.30.1490.100">
    <property type="entry name" value="DNA polymerase, Y-family, little finger domain"/>
    <property type="match status" value="2"/>
</dbReference>
<evidence type="ECO:0000256" key="8">
    <source>
        <dbReference type="ARBA" id="ARBA00022763"/>
    </source>
</evidence>
<dbReference type="Gene3D" id="3.40.50.10190">
    <property type="entry name" value="BRCT domain"/>
    <property type="match status" value="1"/>
</dbReference>
<name>A0A094ZN12_SCHHA</name>
<dbReference type="SUPFAM" id="SSF52113">
    <property type="entry name" value="BRCT domain"/>
    <property type="match status" value="1"/>
</dbReference>
<dbReference type="Pfam" id="PF16589">
    <property type="entry name" value="BRCT_2"/>
    <property type="match status" value="1"/>
</dbReference>
<dbReference type="EC" id="2.7.7.-" evidence="13"/>
<reference evidence="15" key="1">
    <citation type="journal article" date="2012" name="Nat. Genet.">
        <title>Whole-genome sequence of Schistosoma haematobium.</title>
        <authorList>
            <person name="Young N.D."/>
            <person name="Jex A.R."/>
            <person name="Li B."/>
            <person name="Liu S."/>
            <person name="Yang L."/>
            <person name="Xiong Z."/>
            <person name="Li Y."/>
            <person name="Cantacessi C."/>
            <person name="Hall R.S."/>
            <person name="Xu X."/>
            <person name="Chen F."/>
            <person name="Wu X."/>
            <person name="Zerlotini A."/>
            <person name="Oliveira G."/>
            <person name="Hofmann A."/>
            <person name="Zhang G."/>
            <person name="Fang X."/>
            <person name="Kang Y."/>
            <person name="Campbell B.E."/>
            <person name="Loukas A."/>
            <person name="Ranganathan S."/>
            <person name="Rollinson D."/>
            <person name="Rinaldi G."/>
            <person name="Brindley P.J."/>
            <person name="Yang H."/>
            <person name="Wang J."/>
            <person name="Wang J."/>
            <person name="Gasser R.B."/>
        </authorList>
    </citation>
    <scope>NUCLEOTIDE SEQUENCE [LARGE SCALE GENOMIC DNA]</scope>
</reference>
<evidence type="ECO:0000256" key="14">
    <source>
        <dbReference type="PIRSR" id="PIRSR036573-2"/>
    </source>
</evidence>
<comment type="cofactor">
    <cofactor evidence="14">
        <name>Mg(2+)</name>
        <dbReference type="ChEBI" id="CHEBI:18420"/>
    </cofactor>
    <text evidence="14">Binds 2 magnesium ions.</text>
</comment>
<keyword evidence="11 13" id="KW-0234">DNA repair</keyword>
<evidence type="ECO:0000256" key="1">
    <source>
        <dbReference type="ARBA" id="ARBA00004123"/>
    </source>
</evidence>
<dbReference type="CDD" id="cd17719">
    <property type="entry name" value="BRCT_Rev1"/>
    <property type="match status" value="1"/>
</dbReference>
<dbReference type="SMART" id="SM00292">
    <property type="entry name" value="BRCT"/>
    <property type="match status" value="1"/>
</dbReference>
<dbReference type="SUPFAM" id="SSF56672">
    <property type="entry name" value="DNA/RNA polymerases"/>
    <property type="match status" value="1"/>
</dbReference>
<keyword evidence="10 13" id="KW-0238">DNA-binding</keyword>
<evidence type="ECO:0000256" key="13">
    <source>
        <dbReference type="PIRNR" id="PIRNR036573"/>
    </source>
</evidence>
<evidence type="ECO:0000256" key="10">
    <source>
        <dbReference type="ARBA" id="ARBA00023125"/>
    </source>
</evidence>
<dbReference type="InterPro" id="IPR001357">
    <property type="entry name" value="BRCT_dom"/>
</dbReference>
<dbReference type="InterPro" id="IPR012112">
    <property type="entry name" value="REV1"/>
</dbReference>
<evidence type="ECO:0000256" key="6">
    <source>
        <dbReference type="ARBA" id="ARBA00022695"/>
    </source>
</evidence>
<proteinExistence type="inferred from homology"/>
<evidence type="ECO:0000256" key="3">
    <source>
        <dbReference type="ARBA" id="ARBA00020399"/>
    </source>
</evidence>
<dbReference type="GO" id="GO:0006281">
    <property type="term" value="P:DNA repair"/>
    <property type="evidence" value="ECO:0007669"/>
    <property type="project" value="UniProtKB-KW"/>
</dbReference>
<evidence type="ECO:0000256" key="11">
    <source>
        <dbReference type="ARBA" id="ARBA00023204"/>
    </source>
</evidence>
<dbReference type="InterPro" id="IPR043128">
    <property type="entry name" value="Rev_trsase/Diguanyl_cyclase"/>
</dbReference>
<dbReference type="Pfam" id="PF00817">
    <property type="entry name" value="IMS"/>
    <property type="match status" value="1"/>
</dbReference>
<dbReference type="InterPro" id="IPR036775">
    <property type="entry name" value="DNA_pol_Y-fam_lit_finger_sf"/>
</dbReference>
<dbReference type="PANTHER" id="PTHR45990">
    <property type="entry name" value="DNA REPAIR PROTEIN REV1"/>
    <property type="match status" value="1"/>
</dbReference>
<dbReference type="InterPro" id="IPR031991">
    <property type="entry name" value="Rev1_C"/>
</dbReference>
<dbReference type="GO" id="GO:0046872">
    <property type="term" value="F:metal ion binding"/>
    <property type="evidence" value="ECO:0007669"/>
    <property type="project" value="UniProtKB-KW"/>
</dbReference>
<keyword evidence="8 13" id="KW-0227">DNA damage</keyword>
<dbReference type="InterPro" id="IPR053848">
    <property type="entry name" value="IMS_HHH_1"/>
</dbReference>
<evidence type="ECO:0000256" key="4">
    <source>
        <dbReference type="ARBA" id="ARBA00022634"/>
    </source>
</evidence>
<dbReference type="InterPro" id="IPR001126">
    <property type="entry name" value="UmuC"/>
</dbReference>
<dbReference type="GO" id="GO:0003887">
    <property type="term" value="F:DNA-directed DNA polymerase activity"/>
    <property type="evidence" value="ECO:0007669"/>
    <property type="project" value="InterPro"/>
</dbReference>
<keyword evidence="9 14" id="KW-0460">Magnesium</keyword>
<dbReference type="PROSITE" id="PS50172">
    <property type="entry name" value="BRCT"/>
    <property type="match status" value="1"/>
</dbReference>
<organism evidence="15">
    <name type="scientific">Schistosoma haematobium</name>
    <name type="common">Blood fluke</name>
    <dbReference type="NCBI Taxonomy" id="6185"/>
    <lineage>
        <taxon>Eukaryota</taxon>
        <taxon>Metazoa</taxon>
        <taxon>Spiralia</taxon>
        <taxon>Lophotrochozoa</taxon>
        <taxon>Platyhelminthes</taxon>
        <taxon>Trematoda</taxon>
        <taxon>Digenea</taxon>
        <taxon>Strigeidida</taxon>
        <taxon>Schistosomatoidea</taxon>
        <taxon>Schistosomatidae</taxon>
        <taxon>Schistosoma</taxon>
    </lineage>
</organism>
<dbReference type="Gene3D" id="3.40.1170.60">
    <property type="match status" value="1"/>
</dbReference>
<dbReference type="PANTHER" id="PTHR45990:SF1">
    <property type="entry name" value="DNA REPAIR PROTEIN REV1"/>
    <property type="match status" value="1"/>
</dbReference>
<dbReference type="PIRSF" id="PIRSF036573">
    <property type="entry name" value="REV1"/>
    <property type="match status" value="1"/>
</dbReference>
<dbReference type="Pfam" id="PF11799">
    <property type="entry name" value="IMS_C"/>
    <property type="match status" value="1"/>
</dbReference>
<sequence>MRAKISKLEKQFNEQSESGLSLFSGVSIYVNGYTDPPALVLRDLIIRHGGRYQAYYSRSAVTHVIASRLPYGKLNKLSDEKLVTANWITESIEAGKLLPWQSYQLYPTHRSGTGQKTLKIIPVIPADETNSDKLEIVSPPTVTNTNKDPNTNVQTSITHTVHVHGKLRITEMSSCSTHQLSSSSDKQARVHQMRVDECLSLNHVLKTDSYDSLNRNVQKNSPLKPAITLKQLLNSKLDGDTLQTTNLIKDEVPSSVASHTSIQQTSLKASLDQKLATFYSRSRLHHLSSWAKDLHSLVEEMRKNPEHNCDLGMKWYNQISSDLSPSRNNKKTIELRARYVHCNHSNSYPLSKPQKPQIIFHIDMDCFFVSVSIRSRPKLKDKPVAITHAKSSRGLFNDIRSSNKHTESMSEVASCSYTARQAGVKNGMLLGRAKQLCPDLIVLPYEFEAYKSVSELLYNTISRFTRDIQAVSCDELYADCTELLTYSNENEIKPKLHDGNWEVTYQIINPLILGSYIRELVKDITGGCTASIGFGTSKLLARLATKKAKPNGQYWLLGRSGSACPKLDRPTKRGSWRWYSSEENVEQLDVHSECELTGDEYKWLCDLPLTEIPSIGRSLAGKIFQAFDAKTCGQLMSEVSHNQITNLLGKKTGSRVYMACRGKDLDSLHFEKEYKSISASMNYGIRLSSQSELEALVHSLCEELSSRMRNIKMSSMNAGCVGKSLTVRLYLRLPNAPAQTSKYMAFPYTGCAFIDAHSRKKYSMKMLSTKYKRNKTPNLRLIHHLINQICIFNLQLYDTQTNRSLLPNLGHGLCSITNHTIQMTEYTAEPTILYRYAVKTVNRLCPEPKDLRGIGLQVHQLQNGGSRVNCMKIMNPCSNDQTVKENDQSLRLPKTNNLVNSQCQQISVTDNEDQRRQELNITDVEKDIPNDCNRLGHLEDRHNTNGVLEIQKNVTSCSSNYMPIATPVKQRNISVNGRKLQKKRVCKGGKLSVVKSARLQKTNCKSISKHISIPTPMNSIKPEIPQLGCLTQAMEDPSGLFTNKTLTELQQIFGDWITSEAVPQNEDIQILTNYLSSLVNTNLERIRSVLILLDRLITRLAHPSDGSWTKAYQSILDTLSESIKEKYSGFNLKLRLAE</sequence>
<protein>
    <recommendedName>
        <fullName evidence="3 13">DNA repair protein REV1</fullName>
        <ecNumber evidence="13">2.7.7.-</ecNumber>
    </recommendedName>
</protein>
<keyword evidence="5 13" id="KW-0808">Transferase</keyword>
<keyword evidence="6 13" id="KW-0548">Nucleotidyltransferase</keyword>
<gene>
    <name evidence="15" type="ORF">MS3_03716</name>
</gene>
<comment type="function">
    <text evidence="13">Deoxycytidyl transferase involved in DNA repair. Transfers a dCMP residue from dCTP to the 3'-end of a DNA primer in a template-dependent reaction. May assist in the first step in the bypass of abasic lesions by the insertion of a nucleotide opposite the lesion. Required for normal induction of mutations by physical and chemical agents.</text>
</comment>
<evidence type="ECO:0000256" key="9">
    <source>
        <dbReference type="ARBA" id="ARBA00022842"/>
    </source>
</evidence>
<feature type="binding site" evidence="14">
    <location>
        <position position="475"/>
    </location>
    <ligand>
        <name>Mg(2+)</name>
        <dbReference type="ChEBI" id="CHEBI:18420"/>
        <label>1</label>
    </ligand>
</feature>
<dbReference type="GO" id="GO:0017125">
    <property type="term" value="F:deoxycytidyl transferase activity"/>
    <property type="evidence" value="ECO:0007669"/>
    <property type="project" value="TreeGrafter"/>
</dbReference>
<dbReference type="PROSITE" id="PS50173">
    <property type="entry name" value="UMUC"/>
    <property type="match status" value="1"/>
</dbReference>
<comment type="similarity">
    <text evidence="2 13">Belongs to the DNA polymerase type-Y family.</text>
</comment>
<comment type="subcellular location">
    <subcellularLocation>
        <location evidence="1 13">Nucleus</location>
    </subcellularLocation>
</comment>
<dbReference type="InterPro" id="IPR017961">
    <property type="entry name" value="DNA_pol_Y-fam_little_finger"/>
</dbReference>
<dbReference type="GO" id="GO:0070987">
    <property type="term" value="P:error-free translesion synthesis"/>
    <property type="evidence" value="ECO:0007669"/>
    <property type="project" value="TreeGrafter"/>
</dbReference>
<dbReference type="GO" id="GO:0042276">
    <property type="term" value="P:error-prone translesion synthesis"/>
    <property type="evidence" value="ECO:0007669"/>
    <property type="project" value="InterPro"/>
</dbReference>
<dbReference type="Pfam" id="PF21999">
    <property type="entry name" value="IMS_HHH_1"/>
    <property type="match status" value="1"/>
</dbReference>
<dbReference type="Pfam" id="PF16727">
    <property type="entry name" value="REV1_C"/>
    <property type="match status" value="1"/>
</dbReference>
<dbReference type="GO" id="GO:0005634">
    <property type="term" value="C:nucleus"/>
    <property type="evidence" value="ECO:0007669"/>
    <property type="project" value="UniProtKB-SubCell"/>
</dbReference>
<accession>A0A094ZN12</accession>
<evidence type="ECO:0000256" key="7">
    <source>
        <dbReference type="ARBA" id="ARBA00022723"/>
    </source>
</evidence>
<evidence type="ECO:0000256" key="12">
    <source>
        <dbReference type="ARBA" id="ARBA00023242"/>
    </source>
</evidence>
<dbReference type="Gene3D" id="1.10.150.20">
    <property type="entry name" value="5' to 3' exonuclease, C-terminal subdomain"/>
    <property type="match status" value="1"/>
</dbReference>
<dbReference type="EMBL" id="KL250689">
    <property type="protein sequence ID" value="KGB35477.1"/>
    <property type="molecule type" value="Genomic_DNA"/>
</dbReference>
<dbReference type="InterPro" id="IPR036420">
    <property type="entry name" value="BRCT_dom_sf"/>
</dbReference>
<dbReference type="Gene3D" id="1.20.58.1280">
    <property type="entry name" value="DNA repair protein Rev1, C-terminal domain"/>
    <property type="match status" value="1"/>
</dbReference>
<evidence type="ECO:0000313" key="15">
    <source>
        <dbReference type="EMBL" id="KGB35477.1"/>
    </source>
</evidence>